<feature type="coiled-coil region" evidence="1">
    <location>
        <begin position="27"/>
        <end position="57"/>
    </location>
</feature>
<dbReference type="PROSITE" id="PS51457">
    <property type="entry name" value="BEN"/>
    <property type="match status" value="1"/>
</dbReference>
<evidence type="ECO:0000256" key="2">
    <source>
        <dbReference type="SAM" id="MobiDB-lite"/>
    </source>
</evidence>
<evidence type="ECO:0000259" key="3">
    <source>
        <dbReference type="PROSITE" id="PS51457"/>
    </source>
</evidence>
<dbReference type="EMBL" id="JARKHS020034987">
    <property type="protein sequence ID" value="KAK8757650.1"/>
    <property type="molecule type" value="Genomic_DNA"/>
</dbReference>
<dbReference type="Proteomes" id="UP001321473">
    <property type="component" value="Unassembled WGS sequence"/>
</dbReference>
<dbReference type="AlphaFoldDB" id="A0AAQ4D5B0"/>
<keyword evidence="1" id="KW-0175">Coiled coil</keyword>
<protein>
    <recommendedName>
        <fullName evidence="3">BEN domain-containing protein</fullName>
    </recommendedName>
</protein>
<feature type="region of interest" description="Disordered" evidence="2">
    <location>
        <begin position="68"/>
        <end position="88"/>
    </location>
</feature>
<evidence type="ECO:0000313" key="5">
    <source>
        <dbReference type="Proteomes" id="UP001321473"/>
    </source>
</evidence>
<name>A0AAQ4D5B0_AMBAM</name>
<sequence>MERKRSKLAARAVRDTVAKKKPCCDHLLEVEALKQESAELKKQLQEQKDLIDTAKMLKRLQQAVNQLTSAAEGAKPSEPEGNTHRDIGGGVVVSEATLARLEESYRDAPCKFARALISVVFSDDELLNKALFGRQANSHKENPVKPALDQKRASAVLEYTCCKFRCPDIKLKRSLGSMLQKMGTKNDTSSKESSGE</sequence>
<dbReference type="GO" id="GO:0003677">
    <property type="term" value="F:DNA binding"/>
    <property type="evidence" value="ECO:0007669"/>
    <property type="project" value="InterPro"/>
</dbReference>
<keyword evidence="5" id="KW-1185">Reference proteome</keyword>
<gene>
    <name evidence="4" type="ORF">V5799_004718</name>
</gene>
<feature type="compositionally biased region" description="Basic and acidic residues" evidence="2">
    <location>
        <begin position="75"/>
        <end position="87"/>
    </location>
</feature>
<dbReference type="Pfam" id="PF10523">
    <property type="entry name" value="BEN"/>
    <property type="match status" value="1"/>
</dbReference>
<proteinExistence type="predicted"/>
<dbReference type="Gene3D" id="1.10.10.2590">
    <property type="entry name" value="BEN domain"/>
    <property type="match status" value="1"/>
</dbReference>
<feature type="domain" description="BEN" evidence="3">
    <location>
        <begin position="88"/>
        <end position="189"/>
    </location>
</feature>
<comment type="caution">
    <text evidence="4">The sequence shown here is derived from an EMBL/GenBank/DDBJ whole genome shotgun (WGS) entry which is preliminary data.</text>
</comment>
<accession>A0AAQ4D5B0</accession>
<evidence type="ECO:0000256" key="1">
    <source>
        <dbReference type="SAM" id="Coils"/>
    </source>
</evidence>
<dbReference type="InterPro" id="IPR018379">
    <property type="entry name" value="BEN_domain"/>
</dbReference>
<evidence type="ECO:0000313" key="4">
    <source>
        <dbReference type="EMBL" id="KAK8757650.1"/>
    </source>
</evidence>
<reference evidence="4 5" key="1">
    <citation type="journal article" date="2023" name="Arcadia Sci">
        <title>De novo assembly of a long-read Amblyomma americanum tick genome.</title>
        <authorList>
            <person name="Chou S."/>
            <person name="Poskanzer K.E."/>
            <person name="Rollins M."/>
            <person name="Thuy-Boun P.S."/>
        </authorList>
    </citation>
    <scope>NUCLEOTIDE SEQUENCE [LARGE SCALE GENOMIC DNA]</scope>
    <source>
        <strain evidence="4">F_SG_1</strain>
        <tissue evidence="4">Salivary glands</tissue>
    </source>
</reference>
<organism evidence="4 5">
    <name type="scientific">Amblyomma americanum</name>
    <name type="common">Lone star tick</name>
    <dbReference type="NCBI Taxonomy" id="6943"/>
    <lineage>
        <taxon>Eukaryota</taxon>
        <taxon>Metazoa</taxon>
        <taxon>Ecdysozoa</taxon>
        <taxon>Arthropoda</taxon>
        <taxon>Chelicerata</taxon>
        <taxon>Arachnida</taxon>
        <taxon>Acari</taxon>
        <taxon>Parasitiformes</taxon>
        <taxon>Ixodida</taxon>
        <taxon>Ixodoidea</taxon>
        <taxon>Ixodidae</taxon>
        <taxon>Amblyomminae</taxon>
        <taxon>Amblyomma</taxon>
    </lineage>
</organism>